<evidence type="ECO:0000259" key="2">
    <source>
        <dbReference type="PROSITE" id="PS50930"/>
    </source>
</evidence>
<dbReference type="STRING" id="254406.SAMN04488042_10192"/>
<dbReference type="SMART" id="SM00850">
    <property type="entry name" value="LytTR"/>
    <property type="match status" value="1"/>
</dbReference>
<evidence type="ECO:0000256" key="1">
    <source>
        <dbReference type="SAM" id="Phobius"/>
    </source>
</evidence>
<sequence length="254" mass="28292">MKKFLAVARLTYRSILKPQVVAIWLLLCVAVVVASPFGTYSYMDFGQRVIYWSAVVTLSFLLGFGGRALAVYLCPAQSDITRFVVEGMFATLFISVAVWGLGQVPFFGPEVGAVPFYLTLSYVALVSGAVVTIRAFVMIASGARSAAVERVRPRLADRLNGEAAPWILHLSVTDHSVDVTTDKGRERVRMRLTDAIKEMEGVEGFRVHRSHWVARDAIRRCEMQQGRCFLILVNDTRVPVSRNYRPVLDEAGIF</sequence>
<feature type="transmembrane region" description="Helical" evidence="1">
    <location>
        <begin position="83"/>
        <end position="102"/>
    </location>
</feature>
<dbReference type="InterPro" id="IPR007492">
    <property type="entry name" value="LytTR_DNA-bd_dom"/>
</dbReference>
<dbReference type="EMBL" id="FOTQ01000001">
    <property type="protein sequence ID" value="SFL41130.1"/>
    <property type="molecule type" value="Genomic_DNA"/>
</dbReference>
<dbReference type="GO" id="GO:0003677">
    <property type="term" value="F:DNA binding"/>
    <property type="evidence" value="ECO:0007669"/>
    <property type="project" value="UniProtKB-KW"/>
</dbReference>
<dbReference type="RefSeq" id="WP_093089993.1">
    <property type="nucleotide sequence ID" value="NZ_FOTQ01000001.1"/>
</dbReference>
<keyword evidence="1" id="KW-0812">Transmembrane</keyword>
<organism evidence="3 4">
    <name type="scientific">Shimia aestuarii</name>
    <dbReference type="NCBI Taxonomy" id="254406"/>
    <lineage>
        <taxon>Bacteria</taxon>
        <taxon>Pseudomonadati</taxon>
        <taxon>Pseudomonadota</taxon>
        <taxon>Alphaproteobacteria</taxon>
        <taxon>Rhodobacterales</taxon>
        <taxon>Roseobacteraceae</taxon>
    </lineage>
</organism>
<feature type="transmembrane region" description="Helical" evidence="1">
    <location>
        <begin position="114"/>
        <end position="137"/>
    </location>
</feature>
<dbReference type="Gene3D" id="2.40.50.1020">
    <property type="entry name" value="LytTr DNA-binding domain"/>
    <property type="match status" value="1"/>
</dbReference>
<feature type="transmembrane region" description="Helical" evidence="1">
    <location>
        <begin position="21"/>
        <end position="43"/>
    </location>
</feature>
<dbReference type="Pfam" id="PF04397">
    <property type="entry name" value="LytTR"/>
    <property type="match status" value="1"/>
</dbReference>
<reference evidence="3 4" key="1">
    <citation type="submission" date="2016-10" db="EMBL/GenBank/DDBJ databases">
        <authorList>
            <person name="de Groot N.N."/>
        </authorList>
    </citation>
    <scope>NUCLEOTIDE SEQUENCE [LARGE SCALE GENOMIC DNA]</scope>
    <source>
        <strain evidence="3 4">DSM 15283</strain>
    </source>
</reference>
<name>A0A1I4HHA4_9RHOB</name>
<feature type="domain" description="HTH LytTR-type" evidence="2">
    <location>
        <begin position="167"/>
        <end position="254"/>
    </location>
</feature>
<keyword evidence="1" id="KW-1133">Transmembrane helix</keyword>
<gene>
    <name evidence="3" type="ORF">SAMN04488042_10192</name>
</gene>
<proteinExistence type="predicted"/>
<keyword evidence="3" id="KW-0238">DNA-binding</keyword>
<dbReference type="PROSITE" id="PS50930">
    <property type="entry name" value="HTH_LYTTR"/>
    <property type="match status" value="1"/>
</dbReference>
<protein>
    <submittedName>
        <fullName evidence="3">LytTr DNA-binding domain-containing protein</fullName>
    </submittedName>
</protein>
<dbReference type="OrthoDB" id="7028951at2"/>
<feature type="transmembrane region" description="Helical" evidence="1">
    <location>
        <begin position="49"/>
        <end position="71"/>
    </location>
</feature>
<dbReference type="Proteomes" id="UP000199144">
    <property type="component" value="Unassembled WGS sequence"/>
</dbReference>
<dbReference type="AlphaFoldDB" id="A0A1I4HHA4"/>
<evidence type="ECO:0000313" key="3">
    <source>
        <dbReference type="EMBL" id="SFL41130.1"/>
    </source>
</evidence>
<keyword evidence="4" id="KW-1185">Reference proteome</keyword>
<accession>A0A1I4HHA4</accession>
<evidence type="ECO:0000313" key="4">
    <source>
        <dbReference type="Proteomes" id="UP000199144"/>
    </source>
</evidence>
<keyword evidence="1" id="KW-0472">Membrane</keyword>